<dbReference type="EC" id="5.6.2.4" evidence="5"/>
<dbReference type="AlphaFoldDB" id="A0A317Z740"/>
<feature type="non-terminal residue" evidence="7">
    <location>
        <position position="204"/>
    </location>
</feature>
<protein>
    <recommendedName>
        <fullName evidence="5">DNA 3'-5' helicase</fullName>
        <ecNumber evidence="5">5.6.2.4</ecNumber>
    </recommendedName>
</protein>
<dbReference type="GO" id="GO:0005524">
    <property type="term" value="F:ATP binding"/>
    <property type="evidence" value="ECO:0007669"/>
    <property type="project" value="InterPro"/>
</dbReference>
<evidence type="ECO:0000256" key="1">
    <source>
        <dbReference type="ARBA" id="ARBA00005446"/>
    </source>
</evidence>
<keyword evidence="7" id="KW-0378">Hydrolase</keyword>
<comment type="caution">
    <text evidence="7">The sequence shown here is derived from an EMBL/GenBank/DDBJ whole genome shotgun (WGS) entry which is preliminary data.</text>
</comment>
<keyword evidence="2" id="KW-0238">DNA-binding</keyword>
<dbReference type="InterPro" id="IPR011545">
    <property type="entry name" value="DEAD/DEAH_box_helicase_dom"/>
</dbReference>
<dbReference type="GO" id="GO:0006310">
    <property type="term" value="P:DNA recombination"/>
    <property type="evidence" value="ECO:0007669"/>
    <property type="project" value="TreeGrafter"/>
</dbReference>
<dbReference type="SUPFAM" id="SSF52540">
    <property type="entry name" value="P-loop containing nucleoside triphosphate hydrolases"/>
    <property type="match status" value="1"/>
</dbReference>
<evidence type="ECO:0000256" key="2">
    <source>
        <dbReference type="ARBA" id="ARBA00023125"/>
    </source>
</evidence>
<dbReference type="InterPro" id="IPR027417">
    <property type="entry name" value="P-loop_NTPase"/>
</dbReference>
<feature type="domain" description="DEAD/DEAH-box helicase" evidence="6">
    <location>
        <begin position="110"/>
        <end position="198"/>
    </location>
</feature>
<dbReference type="GO" id="GO:0003677">
    <property type="term" value="F:DNA binding"/>
    <property type="evidence" value="ECO:0007669"/>
    <property type="project" value="UniProtKB-KW"/>
</dbReference>
<dbReference type="Pfam" id="PF00270">
    <property type="entry name" value="DEAD"/>
    <property type="match status" value="1"/>
</dbReference>
<comment type="similarity">
    <text evidence="1">Belongs to the helicase family. RecQ subfamily.</text>
</comment>
<proteinExistence type="inferred from homology"/>
<organism evidence="7 8">
    <name type="scientific">Staphylococcus pseudintermedius</name>
    <dbReference type="NCBI Taxonomy" id="283734"/>
    <lineage>
        <taxon>Bacteria</taxon>
        <taxon>Bacillati</taxon>
        <taxon>Bacillota</taxon>
        <taxon>Bacilli</taxon>
        <taxon>Bacillales</taxon>
        <taxon>Staphylococcaceae</taxon>
        <taxon>Staphylococcus</taxon>
        <taxon>Staphylococcus intermedius group</taxon>
    </lineage>
</organism>
<evidence type="ECO:0000259" key="6">
    <source>
        <dbReference type="Pfam" id="PF00270"/>
    </source>
</evidence>
<dbReference type="GO" id="GO:0043138">
    <property type="term" value="F:3'-5' DNA helicase activity"/>
    <property type="evidence" value="ECO:0007669"/>
    <property type="project" value="UniProtKB-EC"/>
</dbReference>
<keyword evidence="3" id="KW-0413">Isomerase</keyword>
<dbReference type="GO" id="GO:0005694">
    <property type="term" value="C:chromosome"/>
    <property type="evidence" value="ECO:0007669"/>
    <property type="project" value="TreeGrafter"/>
</dbReference>
<keyword evidence="7" id="KW-0547">Nucleotide-binding</keyword>
<comment type="catalytic activity">
    <reaction evidence="4">
        <text>Couples ATP hydrolysis with the unwinding of duplex DNA by translocating in the 3'-5' direction.</text>
        <dbReference type="EC" id="5.6.2.4"/>
    </reaction>
</comment>
<name>A0A317Z740_STAPS</name>
<accession>A0A317Z740</accession>
<evidence type="ECO:0000256" key="4">
    <source>
        <dbReference type="ARBA" id="ARBA00034617"/>
    </source>
</evidence>
<dbReference type="EMBL" id="QEIV01001648">
    <property type="protein sequence ID" value="PWZ95578.1"/>
    <property type="molecule type" value="Genomic_DNA"/>
</dbReference>
<evidence type="ECO:0000256" key="5">
    <source>
        <dbReference type="ARBA" id="ARBA00034808"/>
    </source>
</evidence>
<dbReference type="Proteomes" id="UP000246351">
    <property type="component" value="Unassembled WGS sequence"/>
</dbReference>
<dbReference type="GO" id="GO:0009378">
    <property type="term" value="F:four-way junction helicase activity"/>
    <property type="evidence" value="ECO:0007669"/>
    <property type="project" value="TreeGrafter"/>
</dbReference>
<dbReference type="Gene3D" id="3.40.50.300">
    <property type="entry name" value="P-loop containing nucleotide triphosphate hydrolases"/>
    <property type="match status" value="1"/>
</dbReference>
<evidence type="ECO:0000313" key="7">
    <source>
        <dbReference type="EMBL" id="PWZ95578.1"/>
    </source>
</evidence>
<sequence>YLEYNDNPENLIKLIQYLDNHKNKNIILTLPSEIENHFKMLANFYTDNNFIFYNPKVNKKIIPRETDYLKILKEHWGHNNFRDLDIYTDTHSKETVKISQAQIIDEIVEQMQISNEKRTPKDIFITSSTGAGKSIMFQIPSLYMNNKNKKNKKVTIVISPLIGLMNDQVQGLNSKNIHTAKTINSGLSPIEKSAIARDVKNGKI</sequence>
<gene>
    <name evidence="7" type="ORF">DD924_15245</name>
</gene>
<evidence type="ECO:0000313" key="8">
    <source>
        <dbReference type="Proteomes" id="UP000246351"/>
    </source>
</evidence>
<dbReference type="GO" id="GO:0006281">
    <property type="term" value="P:DNA repair"/>
    <property type="evidence" value="ECO:0007669"/>
    <property type="project" value="TreeGrafter"/>
</dbReference>
<dbReference type="GO" id="GO:0005737">
    <property type="term" value="C:cytoplasm"/>
    <property type="evidence" value="ECO:0007669"/>
    <property type="project" value="TreeGrafter"/>
</dbReference>
<keyword evidence="7" id="KW-0067">ATP-binding</keyword>
<evidence type="ECO:0000256" key="3">
    <source>
        <dbReference type="ARBA" id="ARBA00023235"/>
    </source>
</evidence>
<keyword evidence="7" id="KW-0347">Helicase</keyword>
<dbReference type="PANTHER" id="PTHR13710:SF105">
    <property type="entry name" value="ATP-DEPENDENT DNA HELICASE Q1"/>
    <property type="match status" value="1"/>
</dbReference>
<feature type="non-terminal residue" evidence="7">
    <location>
        <position position="1"/>
    </location>
</feature>
<dbReference type="PANTHER" id="PTHR13710">
    <property type="entry name" value="DNA HELICASE RECQ FAMILY MEMBER"/>
    <property type="match status" value="1"/>
</dbReference>
<reference evidence="7 8" key="1">
    <citation type="journal article" date="2018" name="Vet. Microbiol.">
        <title>Clonal diversity and geographic distribution of methicillin-resistant Staphylococcus pseudintermedius from Australian animals: Discovery of novel sequence types.</title>
        <authorList>
            <person name="Worthing K.A."/>
            <person name="Abraham S."/>
            <person name="Coombs G.W."/>
            <person name="Pang S."/>
            <person name="Saputra S."/>
            <person name="Jordan D."/>
            <person name="Trott D.J."/>
            <person name="Norris J.M."/>
        </authorList>
    </citation>
    <scope>NUCLEOTIDE SEQUENCE [LARGE SCALE GENOMIC DNA]</scope>
    <source>
        <strain evidence="7 8">ST71 3</strain>
    </source>
</reference>